<dbReference type="InterPro" id="IPR011111">
    <property type="entry name" value="Plasmid_RepB"/>
</dbReference>
<dbReference type="SUPFAM" id="SSF110849">
    <property type="entry name" value="ParB/Sulfiredoxin"/>
    <property type="match status" value="1"/>
</dbReference>
<feature type="domain" description="ParB-like N-terminal" evidence="2">
    <location>
        <begin position="74"/>
        <end position="165"/>
    </location>
</feature>
<dbReference type="AlphaFoldDB" id="A0A2S9J9S2"/>
<dbReference type="InterPro" id="IPR004437">
    <property type="entry name" value="ParB/RepB/Spo0J"/>
</dbReference>
<dbReference type="GO" id="GO:0007059">
    <property type="term" value="P:chromosome segregation"/>
    <property type="evidence" value="ECO:0007669"/>
    <property type="project" value="TreeGrafter"/>
</dbReference>
<evidence type="ECO:0000256" key="1">
    <source>
        <dbReference type="ARBA" id="ARBA00006295"/>
    </source>
</evidence>
<proteinExistence type="inferred from homology"/>
<dbReference type="PANTHER" id="PTHR33375:SF1">
    <property type="entry name" value="CHROMOSOME-PARTITIONING PROTEIN PARB-RELATED"/>
    <property type="match status" value="1"/>
</dbReference>
<sequence length="336" mass="37091">MARKNLFEMTPDTAEPEAAAPVRTTLGRPLLGLDRPLRPASPVGAISQSLDGISAKAQRAEEIEKRLAEGQAIIELDPSLVDASFVVDRLGVDAEDQSGLVDQIREHGQQVPILVRPHPERAGRFQVAYGHRRLAAIKEIGGTVKAVVRDLTDEQLIVSQGQENNARTDLSFIERCYFAAKLETKGFGRETIMSSLGVDKAALSRMIALVRRVPSPLIEAIGPAPSFGRQRWAEIADMVEERAKRMRALKHVEDADFRAARSDARFQIIFDLLKISKDKPRVTAWTAPDGTSPAKIKETDTALNIAFDKRGGAQFGAFVERKLLTLFEEFRKETGD</sequence>
<name>A0A2S9J9S2_9HYPH</name>
<comment type="similarity">
    <text evidence="1">Belongs to the ParB family.</text>
</comment>
<dbReference type="Gene3D" id="1.10.10.2830">
    <property type="match status" value="1"/>
</dbReference>
<accession>A0A2S9J9S2</accession>
<protein>
    <submittedName>
        <fullName evidence="3">Plasmid partitioning protein RepB</fullName>
    </submittedName>
</protein>
<dbReference type="InterPro" id="IPR036086">
    <property type="entry name" value="ParB/Sulfiredoxin_sf"/>
</dbReference>
<comment type="caution">
    <text evidence="3">The sequence shown here is derived from an EMBL/GenBank/DDBJ whole genome shotgun (WGS) entry which is preliminary data.</text>
</comment>
<organism evidence="3 4">
    <name type="scientific">Phyllobacterium myrsinacearum</name>
    <dbReference type="NCBI Taxonomy" id="28101"/>
    <lineage>
        <taxon>Bacteria</taxon>
        <taxon>Pseudomonadati</taxon>
        <taxon>Pseudomonadota</taxon>
        <taxon>Alphaproteobacteria</taxon>
        <taxon>Hyphomicrobiales</taxon>
        <taxon>Phyllobacteriaceae</taxon>
        <taxon>Phyllobacterium</taxon>
    </lineage>
</organism>
<dbReference type="EMBL" id="PVBT01000011">
    <property type="protein sequence ID" value="PRD49548.1"/>
    <property type="molecule type" value="Genomic_DNA"/>
</dbReference>
<dbReference type="NCBIfam" id="TIGR00180">
    <property type="entry name" value="parB_part"/>
    <property type="match status" value="1"/>
</dbReference>
<dbReference type="NCBIfam" id="TIGR03454">
    <property type="entry name" value="partition_RepB"/>
    <property type="match status" value="1"/>
</dbReference>
<keyword evidence="4" id="KW-1185">Reference proteome</keyword>
<dbReference type="OrthoDB" id="7908920at2"/>
<dbReference type="GO" id="GO:0005694">
    <property type="term" value="C:chromosome"/>
    <property type="evidence" value="ECO:0007669"/>
    <property type="project" value="TreeGrafter"/>
</dbReference>
<gene>
    <name evidence="3" type="primary">repB</name>
    <name evidence="3" type="ORF">C5750_25545</name>
</gene>
<dbReference type="RefSeq" id="WP_105738155.1">
    <property type="nucleotide sequence ID" value="NZ_PVBT01000011.1"/>
</dbReference>
<evidence type="ECO:0000313" key="3">
    <source>
        <dbReference type="EMBL" id="PRD49548.1"/>
    </source>
</evidence>
<dbReference type="CDD" id="cd16405">
    <property type="entry name" value="RepB_like_N"/>
    <property type="match status" value="1"/>
</dbReference>
<evidence type="ECO:0000313" key="4">
    <source>
        <dbReference type="Proteomes" id="UP000238563"/>
    </source>
</evidence>
<dbReference type="Proteomes" id="UP000238563">
    <property type="component" value="Unassembled WGS sequence"/>
</dbReference>
<dbReference type="PANTHER" id="PTHR33375">
    <property type="entry name" value="CHROMOSOME-PARTITIONING PROTEIN PARB-RELATED"/>
    <property type="match status" value="1"/>
</dbReference>
<dbReference type="SMART" id="SM00470">
    <property type="entry name" value="ParB"/>
    <property type="match status" value="1"/>
</dbReference>
<reference evidence="3 4" key="1">
    <citation type="submission" date="2018-02" db="EMBL/GenBank/DDBJ databases">
        <title>The draft genome of Phyllobacterium myrsinacearum DSM5892.</title>
        <authorList>
            <person name="Li L."/>
            <person name="Liu L."/>
            <person name="Zhang X."/>
            <person name="Wang T."/>
        </authorList>
    </citation>
    <scope>NUCLEOTIDE SEQUENCE [LARGE SCALE GENOMIC DNA]</scope>
    <source>
        <strain evidence="3 4">DSM 5892</strain>
    </source>
</reference>
<dbReference type="InterPro" id="IPR037972">
    <property type="entry name" value="RepB_N"/>
</dbReference>
<dbReference type="InterPro" id="IPR050336">
    <property type="entry name" value="Chromosome_partition/occlusion"/>
</dbReference>
<dbReference type="GO" id="GO:0003677">
    <property type="term" value="F:DNA binding"/>
    <property type="evidence" value="ECO:0007669"/>
    <property type="project" value="InterPro"/>
</dbReference>
<dbReference type="Pfam" id="PF02195">
    <property type="entry name" value="ParB_N"/>
    <property type="match status" value="1"/>
</dbReference>
<dbReference type="Gene3D" id="3.90.1530.30">
    <property type="match status" value="1"/>
</dbReference>
<dbReference type="SUPFAM" id="SSF109709">
    <property type="entry name" value="KorB DNA-binding domain-like"/>
    <property type="match status" value="1"/>
</dbReference>
<dbReference type="Pfam" id="PF07506">
    <property type="entry name" value="RepB"/>
    <property type="match status" value="1"/>
</dbReference>
<evidence type="ECO:0000259" key="2">
    <source>
        <dbReference type="SMART" id="SM00470"/>
    </source>
</evidence>
<dbReference type="InterPro" id="IPR017819">
    <property type="entry name" value="Plasmid_partition_RepB"/>
</dbReference>
<dbReference type="InterPro" id="IPR003115">
    <property type="entry name" value="ParB_N"/>
</dbReference>